<name>A0A3S5AI71_9PLAT</name>
<keyword evidence="2" id="KW-1185">Reference proteome</keyword>
<reference evidence="1" key="1">
    <citation type="submission" date="2018-11" db="EMBL/GenBank/DDBJ databases">
        <authorList>
            <consortium name="Pathogen Informatics"/>
        </authorList>
    </citation>
    <scope>NUCLEOTIDE SEQUENCE</scope>
</reference>
<gene>
    <name evidence="1" type="ORF">PXEA_LOCUS14358</name>
</gene>
<comment type="caution">
    <text evidence="1">The sequence shown here is derived from an EMBL/GenBank/DDBJ whole genome shotgun (WGS) entry which is preliminary data.</text>
</comment>
<accession>A0A3S5AI71</accession>
<evidence type="ECO:0000313" key="2">
    <source>
        <dbReference type="Proteomes" id="UP000784294"/>
    </source>
</evidence>
<sequence length="99" mass="11090">MRGGNDLLTFGRQAELRNLGACLKDFTFFAMPRICHALLTEFSAPGSWGGRAVDMLAAPLEHASFLAFDEEPLRLLLAVRRRLDVGYVRLKRGQMGDEH</sequence>
<dbReference type="Proteomes" id="UP000784294">
    <property type="component" value="Unassembled WGS sequence"/>
</dbReference>
<evidence type="ECO:0000313" key="1">
    <source>
        <dbReference type="EMBL" id="VEL20918.1"/>
    </source>
</evidence>
<dbReference type="AlphaFoldDB" id="A0A3S5AI71"/>
<dbReference type="EMBL" id="CAAALY010048588">
    <property type="protein sequence ID" value="VEL20918.1"/>
    <property type="molecule type" value="Genomic_DNA"/>
</dbReference>
<organism evidence="1 2">
    <name type="scientific">Protopolystoma xenopodis</name>
    <dbReference type="NCBI Taxonomy" id="117903"/>
    <lineage>
        <taxon>Eukaryota</taxon>
        <taxon>Metazoa</taxon>
        <taxon>Spiralia</taxon>
        <taxon>Lophotrochozoa</taxon>
        <taxon>Platyhelminthes</taxon>
        <taxon>Monogenea</taxon>
        <taxon>Polyopisthocotylea</taxon>
        <taxon>Polystomatidea</taxon>
        <taxon>Polystomatidae</taxon>
        <taxon>Protopolystoma</taxon>
    </lineage>
</organism>
<proteinExistence type="predicted"/>
<protein>
    <submittedName>
        <fullName evidence="1">Uncharacterized protein</fullName>
    </submittedName>
</protein>